<dbReference type="AlphaFoldDB" id="A0A1D9DYC8"/>
<sequence length="82" mass="9323">MTDFDCQETKRHVHEYLHNQLSDDEIRDITAHLANCDSCEADYDMENLINGVIKEACDEAPPAELAQRVLARIREVQAGEAH</sequence>
<evidence type="ECO:0000259" key="3">
    <source>
        <dbReference type="Pfam" id="PF13490"/>
    </source>
</evidence>
<organism evidence="4 5">
    <name type="scientific">Candidatus Rhodoluna planktonica</name>
    <dbReference type="NCBI Taxonomy" id="535712"/>
    <lineage>
        <taxon>Bacteria</taxon>
        <taxon>Bacillati</taxon>
        <taxon>Actinomycetota</taxon>
        <taxon>Actinomycetes</taxon>
        <taxon>Micrococcales</taxon>
        <taxon>Microbacteriaceae</taxon>
        <taxon>Luna cluster</taxon>
        <taxon>Luna-1 subcluster</taxon>
        <taxon>Rhodoluna</taxon>
    </lineage>
</organism>
<evidence type="ECO:0000313" key="4">
    <source>
        <dbReference type="EMBL" id="AOY55807.1"/>
    </source>
</evidence>
<dbReference type="Proteomes" id="UP000243784">
    <property type="component" value="Chromosome"/>
</dbReference>
<reference evidence="4 5" key="1">
    <citation type="journal article" date="2016" name="Biochim. Biophys. Acta">
        <title>Photochemical characterization of actinorhodopsin and its functional existence in the natural host.</title>
        <authorList>
            <person name="Nakamura S."/>
            <person name="Kikukawa T."/>
            <person name="Tamogami J."/>
            <person name="Kamiya M."/>
            <person name="Aizawa T."/>
            <person name="Hahn M.W."/>
            <person name="Ihara K."/>
            <person name="Kamo N."/>
            <person name="Demura M."/>
        </authorList>
    </citation>
    <scope>NUCLEOTIDE SEQUENCE [LARGE SCALE GENOMIC DNA]</scope>
    <source>
        <strain evidence="4 5">MWH-Dar1</strain>
    </source>
</reference>
<dbReference type="OrthoDB" id="3267840at2"/>
<dbReference type="STRING" id="535712.A4Z71_02090"/>
<evidence type="ECO:0000256" key="1">
    <source>
        <dbReference type="ARBA" id="ARBA00023015"/>
    </source>
</evidence>
<dbReference type="InterPro" id="IPR041916">
    <property type="entry name" value="Anti_sigma_zinc_sf"/>
</dbReference>
<protein>
    <recommendedName>
        <fullName evidence="3">Putative zinc-finger domain-containing protein</fullName>
    </recommendedName>
</protein>
<name>A0A1D9DYC8_9MICO</name>
<dbReference type="RefSeq" id="WP_070954319.1">
    <property type="nucleotide sequence ID" value="NZ_CP015208.1"/>
</dbReference>
<dbReference type="InterPro" id="IPR024020">
    <property type="entry name" value="Anit_sigma_mycothiol_RsrA"/>
</dbReference>
<dbReference type="Gene3D" id="1.10.10.1320">
    <property type="entry name" value="Anti-sigma factor, zinc-finger domain"/>
    <property type="match status" value="1"/>
</dbReference>
<dbReference type="InterPro" id="IPR027383">
    <property type="entry name" value="Znf_put"/>
</dbReference>
<feature type="domain" description="Putative zinc-finger" evidence="3">
    <location>
        <begin position="6"/>
        <end position="39"/>
    </location>
</feature>
<evidence type="ECO:0000256" key="2">
    <source>
        <dbReference type="ARBA" id="ARBA00023163"/>
    </source>
</evidence>
<dbReference type="EMBL" id="CP015208">
    <property type="protein sequence ID" value="AOY55807.1"/>
    <property type="molecule type" value="Genomic_DNA"/>
</dbReference>
<dbReference type="Pfam" id="PF13490">
    <property type="entry name" value="zf-HC2"/>
    <property type="match status" value="1"/>
</dbReference>
<dbReference type="KEGG" id="rpla:A4Z71_02090"/>
<accession>A0A1D9DYC8</accession>
<evidence type="ECO:0000313" key="5">
    <source>
        <dbReference type="Proteomes" id="UP000243784"/>
    </source>
</evidence>
<keyword evidence="5" id="KW-1185">Reference proteome</keyword>
<keyword evidence="1" id="KW-0805">Transcription regulation</keyword>
<keyword evidence="2" id="KW-0804">Transcription</keyword>
<dbReference type="NCBIfam" id="TIGR03988">
    <property type="entry name" value="antisig_RsrA"/>
    <property type="match status" value="1"/>
</dbReference>
<proteinExistence type="predicted"/>
<gene>
    <name evidence="4" type="ORF">A4Z71_02090</name>
</gene>